<protein>
    <submittedName>
        <fullName evidence="1">Uncharacterized protein</fullName>
    </submittedName>
</protein>
<dbReference type="PATRIC" id="fig|294.194.peg.4567"/>
<sequence length="67" mass="7349">MYDARIVDQVKITRIADTVETMVKAVMTSGTMNSNNTPSSINKVVNAKLSRGTLLLDRRRKIPGALS</sequence>
<dbReference type="AlphaFoldDB" id="A0A125QI06"/>
<proteinExistence type="predicted"/>
<reference evidence="1 2" key="1">
    <citation type="submission" date="2015-05" db="EMBL/GenBank/DDBJ databases">
        <title>A genomic and transcriptomic approach to investigate the blue pigment phenotype in Pseudomonas fluorescens.</title>
        <authorList>
            <person name="Andreani N.A."/>
            <person name="Cardazzo B."/>
        </authorList>
    </citation>
    <scope>NUCLEOTIDE SEQUENCE [LARGE SCALE GENOMIC DNA]</scope>
    <source>
        <strain evidence="1 2">Ps_22</strain>
    </source>
</reference>
<evidence type="ECO:0000313" key="1">
    <source>
        <dbReference type="EMBL" id="KWV86142.1"/>
    </source>
</evidence>
<name>A0A125QI06_PSEFL</name>
<evidence type="ECO:0000313" key="2">
    <source>
        <dbReference type="Proteomes" id="UP000061348"/>
    </source>
</evidence>
<accession>A0A125QI06</accession>
<comment type="caution">
    <text evidence="1">The sequence shown here is derived from an EMBL/GenBank/DDBJ whole genome shotgun (WGS) entry which is preliminary data.</text>
</comment>
<gene>
    <name evidence="1" type="ORF">PFLmoz3_04114</name>
</gene>
<dbReference type="EMBL" id="LCYA01000103">
    <property type="protein sequence ID" value="KWV86142.1"/>
    <property type="molecule type" value="Genomic_DNA"/>
</dbReference>
<dbReference type="Proteomes" id="UP000061348">
    <property type="component" value="Unassembled WGS sequence"/>
</dbReference>
<organism evidence="1 2">
    <name type="scientific">Pseudomonas fluorescens</name>
    <dbReference type="NCBI Taxonomy" id="294"/>
    <lineage>
        <taxon>Bacteria</taxon>
        <taxon>Pseudomonadati</taxon>
        <taxon>Pseudomonadota</taxon>
        <taxon>Gammaproteobacteria</taxon>
        <taxon>Pseudomonadales</taxon>
        <taxon>Pseudomonadaceae</taxon>
        <taxon>Pseudomonas</taxon>
    </lineage>
</organism>